<keyword evidence="2 5" id="KW-0489">Methyltransferase</keyword>
<accession>A0A347WM19</accession>
<gene>
    <name evidence="5" type="primary">cbiD</name>
    <name evidence="6" type="ORF">CL176_09000</name>
</gene>
<evidence type="ECO:0000256" key="1">
    <source>
        <dbReference type="ARBA" id="ARBA00022573"/>
    </source>
</evidence>
<dbReference type="RefSeq" id="WP_118991022.1">
    <property type="nucleotide sequence ID" value="NZ_CP023434.1"/>
</dbReference>
<proteinExistence type="inferred from homology"/>
<comment type="catalytic activity">
    <reaction evidence="5">
        <text>Co-precorrin-5B + S-adenosyl-L-methionine = Co-precorrin-6A + S-adenosyl-L-homocysteine</text>
        <dbReference type="Rhea" id="RHEA:26285"/>
        <dbReference type="ChEBI" id="CHEBI:57856"/>
        <dbReference type="ChEBI" id="CHEBI:59789"/>
        <dbReference type="ChEBI" id="CHEBI:60063"/>
        <dbReference type="ChEBI" id="CHEBI:60064"/>
        <dbReference type="EC" id="2.1.1.195"/>
    </reaction>
</comment>
<dbReference type="GO" id="GO:0043780">
    <property type="term" value="F:cobalt-precorrin-5B C1-methyltransferase activity"/>
    <property type="evidence" value="ECO:0007669"/>
    <property type="project" value="RHEA"/>
</dbReference>
<dbReference type="Gene3D" id="3.30.2110.10">
    <property type="entry name" value="CbiD-like"/>
    <property type="match status" value="1"/>
</dbReference>
<keyword evidence="7" id="KW-1185">Reference proteome</keyword>
<dbReference type="HAMAP" id="MF_00787">
    <property type="entry name" value="CbiD"/>
    <property type="match status" value="1"/>
</dbReference>
<sequence length="387" mass="42601">MSSKEEKIGQLEFDDQYVSYNGKRLRKGYTTGTCATAATMAALEMIQTQERVERVNLTTPSGVNLDVEIHNQEFDNHTATCSVIKDGGDDQDATHGLDIFSKVTLRTDGEIVIDGGTGVGRVTQKGLQIEPGHAAINPTPRRMLREVAEKLLEEGQGCDILISVPKGEETAKATFNPRLGIVGGISILGTSGIVTPMSEESWKHSITGEMQIKFNQGHDRIILTPGNYGEDYIKEHTQLNPIYVVQMSNFVGYVLLEAMRIGFRKILLVGHFGKFIKLAGGIFSTHSKDADGRNEIMVANLALLGAPLDLLEQVNNTLTTESQAEIILEAGYGQVYDVLVEKIKQRSLAKLKYRDPDIEIEAIAFLKDQPVFATTKSLVKLEKEYSL</sequence>
<dbReference type="OrthoDB" id="6439987at2"/>
<dbReference type="EC" id="2.1.1.195" evidence="5"/>
<evidence type="ECO:0000256" key="4">
    <source>
        <dbReference type="ARBA" id="ARBA00022691"/>
    </source>
</evidence>
<dbReference type="GO" id="GO:0019251">
    <property type="term" value="P:anaerobic cobalamin biosynthetic process"/>
    <property type="evidence" value="ECO:0007669"/>
    <property type="project" value="UniProtKB-UniRule"/>
</dbReference>
<evidence type="ECO:0000256" key="5">
    <source>
        <dbReference type="HAMAP-Rule" id="MF_00787"/>
    </source>
</evidence>
<reference evidence="6 7" key="1">
    <citation type="submission" date="2017-09" db="EMBL/GenBank/DDBJ databases">
        <title>Complete genome sequence of Oxytococcus suis strain ZY16052.</title>
        <authorList>
            <person name="Li F."/>
        </authorList>
    </citation>
    <scope>NUCLEOTIDE SEQUENCE [LARGE SCALE GENOMIC DNA]</scope>
    <source>
        <strain evidence="6 7">ZY16052</strain>
    </source>
</reference>
<dbReference type="PANTHER" id="PTHR35863:SF1">
    <property type="entry name" value="COBALT-PRECORRIN-5B C(1)-METHYLTRANSFERASE"/>
    <property type="match status" value="1"/>
</dbReference>
<keyword evidence="4 5" id="KW-0949">S-adenosyl-L-methionine</keyword>
<dbReference type="UniPathway" id="UPA00148">
    <property type="reaction ID" value="UER00227"/>
</dbReference>
<dbReference type="InterPro" id="IPR002748">
    <property type="entry name" value="CbiD"/>
</dbReference>
<dbReference type="PIRSF" id="PIRSF026782">
    <property type="entry name" value="CbiD"/>
    <property type="match status" value="1"/>
</dbReference>
<dbReference type="SUPFAM" id="SSF111342">
    <property type="entry name" value="CbiD-like"/>
    <property type="match status" value="1"/>
</dbReference>
<protein>
    <recommendedName>
        <fullName evidence="5">Cobalt-precorrin-5B C(1)-methyltransferase</fullName>
        <ecNumber evidence="5">2.1.1.195</ecNumber>
    </recommendedName>
    <alternativeName>
        <fullName evidence="5">Cobalt-precorrin-6A synthase</fullName>
    </alternativeName>
</protein>
<dbReference type="NCBIfam" id="TIGR00312">
    <property type="entry name" value="cbiD"/>
    <property type="match status" value="1"/>
</dbReference>
<dbReference type="GO" id="GO:0032259">
    <property type="term" value="P:methylation"/>
    <property type="evidence" value="ECO:0007669"/>
    <property type="project" value="UniProtKB-KW"/>
</dbReference>
<dbReference type="Proteomes" id="UP000263232">
    <property type="component" value="Chromosome"/>
</dbReference>
<dbReference type="AlphaFoldDB" id="A0A347WM19"/>
<comment type="pathway">
    <text evidence="5">Cofactor biosynthesis; adenosylcobalamin biosynthesis; cob(II)yrinate a,c-diamide from sirohydrochlorin (anaerobic route): step 6/10.</text>
</comment>
<dbReference type="KEGG" id="abae:CL176_09000"/>
<evidence type="ECO:0000313" key="7">
    <source>
        <dbReference type="Proteomes" id="UP000263232"/>
    </source>
</evidence>
<evidence type="ECO:0000256" key="2">
    <source>
        <dbReference type="ARBA" id="ARBA00022603"/>
    </source>
</evidence>
<dbReference type="Pfam" id="PF01888">
    <property type="entry name" value="CbiD"/>
    <property type="match status" value="1"/>
</dbReference>
<dbReference type="PANTHER" id="PTHR35863">
    <property type="entry name" value="COBALT-PRECORRIN-5B C(1)-METHYLTRANSFERASE"/>
    <property type="match status" value="1"/>
</dbReference>
<keyword evidence="3 5" id="KW-0808">Transferase</keyword>
<comment type="function">
    <text evidence="5">Catalyzes the methylation of C-1 in cobalt-precorrin-5B to form cobalt-precorrin-6A.</text>
</comment>
<dbReference type="InterPro" id="IPR036074">
    <property type="entry name" value="CbiD_sf"/>
</dbReference>
<dbReference type="EMBL" id="CP023434">
    <property type="protein sequence ID" value="AXY26126.1"/>
    <property type="molecule type" value="Genomic_DNA"/>
</dbReference>
<organism evidence="6 7">
    <name type="scientific">Suicoccus acidiformans</name>
    <dbReference type="NCBI Taxonomy" id="2036206"/>
    <lineage>
        <taxon>Bacteria</taxon>
        <taxon>Bacillati</taxon>
        <taxon>Bacillota</taxon>
        <taxon>Bacilli</taxon>
        <taxon>Lactobacillales</taxon>
        <taxon>Aerococcaceae</taxon>
        <taxon>Suicoccus</taxon>
    </lineage>
</organism>
<name>A0A347WM19_9LACT</name>
<evidence type="ECO:0000313" key="6">
    <source>
        <dbReference type="EMBL" id="AXY26126.1"/>
    </source>
</evidence>
<evidence type="ECO:0000256" key="3">
    <source>
        <dbReference type="ARBA" id="ARBA00022679"/>
    </source>
</evidence>
<keyword evidence="1 5" id="KW-0169">Cobalamin biosynthesis</keyword>
<comment type="similarity">
    <text evidence="5">Belongs to the CbiD family.</text>
</comment>